<dbReference type="EMBL" id="CAEY01000336">
    <property type="status" value="NOT_ANNOTATED_CDS"/>
    <property type="molecule type" value="Genomic_DNA"/>
</dbReference>
<keyword evidence="2" id="KW-1185">Reference proteome</keyword>
<accession>T1KPR4</accession>
<organism evidence="1 2">
    <name type="scientific">Tetranychus urticae</name>
    <name type="common">Two-spotted spider mite</name>
    <dbReference type="NCBI Taxonomy" id="32264"/>
    <lineage>
        <taxon>Eukaryota</taxon>
        <taxon>Metazoa</taxon>
        <taxon>Ecdysozoa</taxon>
        <taxon>Arthropoda</taxon>
        <taxon>Chelicerata</taxon>
        <taxon>Arachnida</taxon>
        <taxon>Acari</taxon>
        <taxon>Acariformes</taxon>
        <taxon>Trombidiformes</taxon>
        <taxon>Prostigmata</taxon>
        <taxon>Eleutherengona</taxon>
        <taxon>Raphignathae</taxon>
        <taxon>Tetranychoidea</taxon>
        <taxon>Tetranychidae</taxon>
        <taxon>Tetranychus</taxon>
    </lineage>
</organism>
<evidence type="ECO:0000313" key="2">
    <source>
        <dbReference type="Proteomes" id="UP000015104"/>
    </source>
</evidence>
<name>T1KPR4_TETUR</name>
<dbReference type="AlphaFoldDB" id="T1KPR4"/>
<reference evidence="2" key="1">
    <citation type="submission" date="2011-08" db="EMBL/GenBank/DDBJ databases">
        <authorList>
            <person name="Rombauts S."/>
        </authorList>
    </citation>
    <scope>NUCLEOTIDE SEQUENCE</scope>
    <source>
        <strain evidence="2">London</strain>
    </source>
</reference>
<dbReference type="Proteomes" id="UP000015104">
    <property type="component" value="Unassembled WGS sequence"/>
</dbReference>
<dbReference type="HOGENOM" id="CLU_2981645_0_0_1"/>
<sequence>MEELTLNEIEQGLNGWLERLGAERCVKKYVNRLSTKIRNCFAVIFSSYRDCSTSKEAI</sequence>
<dbReference type="EnsemblMetazoa" id="tetur17g01450.1">
    <property type="protein sequence ID" value="tetur17g01450.1"/>
    <property type="gene ID" value="tetur17g01450"/>
</dbReference>
<evidence type="ECO:0000313" key="1">
    <source>
        <dbReference type="EnsemblMetazoa" id="tetur17g01450.1"/>
    </source>
</evidence>
<protein>
    <submittedName>
        <fullName evidence="1">Uncharacterized protein</fullName>
    </submittedName>
</protein>
<proteinExistence type="predicted"/>
<reference evidence="1" key="2">
    <citation type="submission" date="2015-06" db="UniProtKB">
        <authorList>
            <consortium name="EnsemblMetazoa"/>
        </authorList>
    </citation>
    <scope>IDENTIFICATION</scope>
</reference>